<gene>
    <name evidence="3" type="ORF">AFUS01_LOCUS39762</name>
</gene>
<feature type="domain" description="GST N-terminal" evidence="2">
    <location>
        <begin position="1"/>
        <end position="34"/>
    </location>
</feature>
<protein>
    <recommendedName>
        <fullName evidence="2">GST N-terminal domain-containing protein</fullName>
    </recommendedName>
</protein>
<reference evidence="3" key="1">
    <citation type="submission" date="2021-06" db="EMBL/GenBank/DDBJ databases">
        <authorList>
            <person name="Hodson N. C."/>
            <person name="Mongue J. A."/>
            <person name="Jaron S. K."/>
        </authorList>
    </citation>
    <scope>NUCLEOTIDE SEQUENCE</scope>
</reference>
<keyword evidence="4" id="KW-1185">Reference proteome</keyword>
<dbReference type="OrthoDB" id="414243at2759"/>
<dbReference type="Proteomes" id="UP000708208">
    <property type="component" value="Unassembled WGS sequence"/>
</dbReference>
<organism evidence="3 4">
    <name type="scientific">Allacma fusca</name>
    <dbReference type="NCBI Taxonomy" id="39272"/>
    <lineage>
        <taxon>Eukaryota</taxon>
        <taxon>Metazoa</taxon>
        <taxon>Ecdysozoa</taxon>
        <taxon>Arthropoda</taxon>
        <taxon>Hexapoda</taxon>
        <taxon>Collembola</taxon>
        <taxon>Symphypleona</taxon>
        <taxon>Sminthuridae</taxon>
        <taxon>Allacma</taxon>
    </lineage>
</organism>
<evidence type="ECO:0000259" key="2">
    <source>
        <dbReference type="PROSITE" id="PS50404"/>
    </source>
</evidence>
<evidence type="ECO:0000256" key="1">
    <source>
        <dbReference type="SAM" id="Coils"/>
    </source>
</evidence>
<dbReference type="InterPro" id="IPR050213">
    <property type="entry name" value="GST_superfamily"/>
</dbReference>
<dbReference type="PANTHER" id="PTHR11571:SF150">
    <property type="entry name" value="GLUTATHIONE S-TRANSFERASE"/>
    <property type="match status" value="1"/>
</dbReference>
<feature type="non-terminal residue" evidence="3">
    <location>
        <position position="401"/>
    </location>
</feature>
<dbReference type="GO" id="GO:0004364">
    <property type="term" value="F:glutathione transferase activity"/>
    <property type="evidence" value="ECO:0007669"/>
    <property type="project" value="TreeGrafter"/>
</dbReference>
<sequence length="401" mass="45724">CPYGQLPILEADGEVLSQSGTIGRYLARKYNLIGKGDIEAARCDEIIDAVTDFRQLFTPVFYEKDEEKKPALLAEAIKKGKERFLPKFNQIIQDNDGKHLVCHGEATHKIEFKMNFSQRNLKFLVLTIMLGVNFLALNVYTESSSTTLEREFELESQMKTNEGDTDSLEEQHSLKTIETLLARVFSNTEQLREQLRQHTENTQNSLKQISQDVHFLKSQSPSGGTPLLTSINPRLSHRNRLKQCLRAISTNTDYNNSLTISFPESEKEEMEKLLTLYNLRACILEHSLEWWLRQILDKAGISGIPKATLYEQWKLKPKYFDLGEEFNTAGDPNPACLNLEKLQKKSSLLLLFPGSCVRLYSNSNCLGENRIFASDRNNSLVLNNDVDGFDKRTESIGKCFP</sequence>
<comment type="caution">
    <text evidence="3">The sequence shown here is derived from an EMBL/GenBank/DDBJ whole genome shotgun (WGS) entry which is preliminary data.</text>
</comment>
<dbReference type="InterPro" id="IPR004045">
    <property type="entry name" value="Glutathione_S-Trfase_N"/>
</dbReference>
<dbReference type="GO" id="GO:0006749">
    <property type="term" value="P:glutathione metabolic process"/>
    <property type="evidence" value="ECO:0007669"/>
    <property type="project" value="TreeGrafter"/>
</dbReference>
<dbReference type="CDD" id="cd03192">
    <property type="entry name" value="GST_C_Sigma_like"/>
    <property type="match status" value="1"/>
</dbReference>
<dbReference type="EMBL" id="CAJVCH010553520">
    <property type="protein sequence ID" value="CAG7829926.1"/>
    <property type="molecule type" value="Genomic_DNA"/>
</dbReference>
<accession>A0A8J2LX40</accession>
<evidence type="ECO:0000313" key="4">
    <source>
        <dbReference type="Proteomes" id="UP000708208"/>
    </source>
</evidence>
<dbReference type="PROSITE" id="PS50404">
    <property type="entry name" value="GST_NTER"/>
    <property type="match status" value="1"/>
</dbReference>
<dbReference type="PANTHER" id="PTHR11571">
    <property type="entry name" value="GLUTATHIONE S-TRANSFERASE"/>
    <property type="match status" value="1"/>
</dbReference>
<dbReference type="AlphaFoldDB" id="A0A8J2LX40"/>
<evidence type="ECO:0000313" key="3">
    <source>
        <dbReference type="EMBL" id="CAG7829926.1"/>
    </source>
</evidence>
<keyword evidence="1" id="KW-0175">Coiled coil</keyword>
<proteinExistence type="predicted"/>
<name>A0A8J2LX40_9HEXA</name>
<feature type="coiled-coil region" evidence="1">
    <location>
        <begin position="181"/>
        <end position="212"/>
    </location>
</feature>